<evidence type="ECO:0000313" key="3">
    <source>
        <dbReference type="Proteomes" id="UP000033451"/>
    </source>
</evidence>
<dbReference type="STRING" id="400772.RR49_01188"/>
<feature type="compositionally biased region" description="Pro residues" evidence="1">
    <location>
        <begin position="1"/>
        <end position="10"/>
    </location>
</feature>
<feature type="region of interest" description="Disordered" evidence="1">
    <location>
        <begin position="1"/>
        <end position="38"/>
    </location>
</feature>
<name>A0A0F0M0A3_9MICO</name>
<proteinExistence type="predicted"/>
<reference evidence="2 3" key="1">
    <citation type="submission" date="2015-02" db="EMBL/GenBank/DDBJ databases">
        <title>Draft genome sequences of ten Microbacterium spp. with emphasis on heavy metal contaminated environments.</title>
        <authorList>
            <person name="Corretto E."/>
        </authorList>
    </citation>
    <scope>NUCLEOTIDE SEQUENCE [LARGE SCALE GENOMIC DNA]</scope>
    <source>
        <strain evidence="2 3">DSM 18659</strain>
    </source>
</reference>
<dbReference type="RefSeq" id="WP_048809173.1">
    <property type="nucleotide sequence ID" value="NZ_JYIY01000069.1"/>
</dbReference>
<dbReference type="EMBL" id="JYIY01000069">
    <property type="protein sequence ID" value="KJL37076.1"/>
    <property type="molecule type" value="Genomic_DNA"/>
</dbReference>
<dbReference type="AlphaFoldDB" id="A0A0F0M0A3"/>
<evidence type="ECO:0000256" key="1">
    <source>
        <dbReference type="SAM" id="MobiDB-lite"/>
    </source>
</evidence>
<protein>
    <recommendedName>
        <fullName evidence="4">Holliday junction resolvase</fullName>
    </recommendedName>
</protein>
<comment type="caution">
    <text evidence="2">The sequence shown here is derived from an EMBL/GenBank/DDBJ whole genome shotgun (WGS) entry which is preliminary data.</text>
</comment>
<sequence>MGSPILPDPVPEQVQTDTVGAPPPRRNRTSARKAGSSFERSIADWLASRLNDDRIDRRVKRGVKDRGDITGVRTIRGGRVVIEAKNTTRIDLSGWLREAEAERGNDDAVVGLVVHKRRGIADPAEQYVTMRLEGLAVLLEGGFDA</sequence>
<dbReference type="PATRIC" id="fig|400772.4.peg.1211"/>
<organism evidence="2 3">
    <name type="scientific">Microbacterium ginsengisoli</name>
    <dbReference type="NCBI Taxonomy" id="400772"/>
    <lineage>
        <taxon>Bacteria</taxon>
        <taxon>Bacillati</taxon>
        <taxon>Actinomycetota</taxon>
        <taxon>Actinomycetes</taxon>
        <taxon>Micrococcales</taxon>
        <taxon>Microbacteriaceae</taxon>
        <taxon>Microbacterium</taxon>
    </lineage>
</organism>
<dbReference type="Proteomes" id="UP000033451">
    <property type="component" value="Unassembled WGS sequence"/>
</dbReference>
<accession>A0A0F0M0A3</accession>
<evidence type="ECO:0008006" key="4">
    <source>
        <dbReference type="Google" id="ProtNLM"/>
    </source>
</evidence>
<gene>
    <name evidence="2" type="ORF">RR49_01188</name>
</gene>
<evidence type="ECO:0000313" key="2">
    <source>
        <dbReference type="EMBL" id="KJL37076.1"/>
    </source>
</evidence>
<keyword evidence="3" id="KW-1185">Reference proteome</keyword>